<feature type="active site" evidence="4 5">
    <location>
        <position position="209"/>
    </location>
</feature>
<evidence type="ECO:0000313" key="9">
    <source>
        <dbReference type="EMBL" id="ATX82888.1"/>
    </source>
</evidence>
<dbReference type="KEGG" id="mfn:Ga0123462_2053"/>
<evidence type="ECO:0000256" key="3">
    <source>
        <dbReference type="ARBA" id="ARBA00048267"/>
    </source>
</evidence>
<feature type="active site" evidence="4 5">
    <location>
        <position position="305"/>
    </location>
</feature>
<evidence type="ECO:0000256" key="4">
    <source>
        <dbReference type="HAMAP-Rule" id="MF_00099"/>
    </source>
</evidence>
<comment type="function">
    <text evidence="4">Involved in chemotaxis. Part of a chemotaxis signal transduction system that modulates chemotaxis in response to various stimuli. Catalyzes the demethylation of specific methylglutamate residues introduced into the chemoreceptors (methyl-accepting chemotaxis proteins or MCP) by CheR. Also mediates the irreversible deamidation of specific glutamine residues to glutamic acid.</text>
</comment>
<dbReference type="InterPro" id="IPR011006">
    <property type="entry name" value="CheY-like_superfamily"/>
</dbReference>
<dbReference type="Proteomes" id="UP000231637">
    <property type="component" value="Chromosome"/>
</dbReference>
<evidence type="ECO:0000313" key="10">
    <source>
        <dbReference type="Proteomes" id="UP000231637"/>
    </source>
</evidence>
<dbReference type="NCBIfam" id="NF001965">
    <property type="entry name" value="PRK00742.1"/>
    <property type="match status" value="1"/>
</dbReference>
<name>A0A2K8L6E2_9PROT</name>
<dbReference type="EMBL" id="CP018800">
    <property type="protein sequence ID" value="ATX82888.1"/>
    <property type="molecule type" value="Genomic_DNA"/>
</dbReference>
<protein>
    <recommendedName>
        <fullName evidence="4">Protein-glutamate methylesterase/protein-glutamine glutaminase</fullName>
        <ecNumber evidence="4">3.1.1.61</ecNumber>
        <ecNumber evidence="4">3.5.1.44</ecNumber>
    </recommendedName>
</protein>
<dbReference type="InterPro" id="IPR000673">
    <property type="entry name" value="Sig_transdc_resp-reg_Me-estase"/>
</dbReference>
<dbReference type="CDD" id="cd17541">
    <property type="entry name" value="REC_CheB-like"/>
    <property type="match status" value="1"/>
</dbReference>
<proteinExistence type="inferred from homology"/>
<dbReference type="InterPro" id="IPR001789">
    <property type="entry name" value="Sig_transdc_resp-reg_receiver"/>
</dbReference>
<dbReference type="Gene3D" id="3.40.50.2300">
    <property type="match status" value="1"/>
</dbReference>
<comment type="catalytic activity">
    <reaction evidence="4">
        <text>L-glutaminyl-[protein] + H2O = L-glutamyl-[protein] + NH4(+)</text>
        <dbReference type="Rhea" id="RHEA:16441"/>
        <dbReference type="Rhea" id="RHEA-COMP:10207"/>
        <dbReference type="Rhea" id="RHEA-COMP:10208"/>
        <dbReference type="ChEBI" id="CHEBI:15377"/>
        <dbReference type="ChEBI" id="CHEBI:28938"/>
        <dbReference type="ChEBI" id="CHEBI:29973"/>
        <dbReference type="ChEBI" id="CHEBI:30011"/>
        <dbReference type="EC" id="3.5.1.44"/>
    </reaction>
</comment>
<dbReference type="GO" id="GO:0005737">
    <property type="term" value="C:cytoplasm"/>
    <property type="evidence" value="ECO:0007669"/>
    <property type="project" value="UniProtKB-SubCell"/>
</dbReference>
<dbReference type="EC" id="3.5.1.44" evidence="4"/>
<organism evidence="9 10">
    <name type="scientific">Mariprofundus ferrinatatus</name>
    <dbReference type="NCBI Taxonomy" id="1921087"/>
    <lineage>
        <taxon>Bacteria</taxon>
        <taxon>Pseudomonadati</taxon>
        <taxon>Pseudomonadota</taxon>
        <taxon>Candidatius Mariprofundia</taxon>
        <taxon>Mariprofundales</taxon>
        <taxon>Mariprofundaceae</taxon>
        <taxon>Mariprofundus</taxon>
    </lineage>
</organism>
<feature type="modified residue" description="4-aspartylphosphate" evidence="4 6">
    <location>
        <position position="57"/>
    </location>
</feature>
<sequence>MSDMIRVLVVDDSVVIRKMVSDVLASDPAIEVIGVAANGSIALDKIDKLKPDLITLDIEMPVMDGLETLKELRKLHPRLKVIMFSTLTERGARASLDALSLGANDYVTKPANVGSVAAAQQCLRDELIPKIKGFFHRGPALPAKAPVPAPAKQPVASPVVSPAASVRPGLRQRVDIVAIGISTGGPNALMEMVPTLPKNFPVPIVIVQHMPEMFTKLLADRLDQKSDIQVREAAAGDKLAPGLALIAPGGFHMTLVRKGAVVETALNQDAPENSCRPAVDVLFRSVSDLYGANVLAVIMTGMGQDGMLGCQKIKAAGGQVIAQDKESSVVWGMPGAVAGAGLSEELIPLNRLGSEITRRVQAARFGSK</sequence>
<gene>
    <name evidence="4" type="primary">cheB</name>
    <name evidence="9" type="ORF">Ga0123462_2053</name>
</gene>
<comment type="similarity">
    <text evidence="4">Belongs to the CheB family.</text>
</comment>
<dbReference type="GO" id="GO:0050568">
    <property type="term" value="F:protein-glutamine glutaminase activity"/>
    <property type="evidence" value="ECO:0007669"/>
    <property type="project" value="UniProtKB-UniRule"/>
</dbReference>
<dbReference type="PROSITE" id="PS50110">
    <property type="entry name" value="RESPONSE_REGULATORY"/>
    <property type="match status" value="1"/>
</dbReference>
<keyword evidence="4 6" id="KW-0597">Phosphoprotein</keyword>
<evidence type="ECO:0000259" key="7">
    <source>
        <dbReference type="PROSITE" id="PS50110"/>
    </source>
</evidence>
<dbReference type="SUPFAM" id="SSF52172">
    <property type="entry name" value="CheY-like"/>
    <property type="match status" value="1"/>
</dbReference>
<keyword evidence="10" id="KW-1185">Reference proteome</keyword>
<comment type="subcellular location">
    <subcellularLocation>
        <location evidence="4">Cytoplasm</location>
    </subcellularLocation>
</comment>
<evidence type="ECO:0000256" key="1">
    <source>
        <dbReference type="ARBA" id="ARBA00022500"/>
    </source>
</evidence>
<evidence type="ECO:0000259" key="8">
    <source>
        <dbReference type="PROSITE" id="PS50122"/>
    </source>
</evidence>
<dbReference type="PIRSF" id="PIRSF000876">
    <property type="entry name" value="RR_chemtxs_CheB"/>
    <property type="match status" value="1"/>
</dbReference>
<dbReference type="Pfam" id="PF01339">
    <property type="entry name" value="CheB_methylest"/>
    <property type="match status" value="1"/>
</dbReference>
<dbReference type="PANTHER" id="PTHR42872:SF3">
    <property type="entry name" value="PROTEIN-GLUTAMATE METHYLESTERASE_PROTEIN-GLUTAMINE GLUTAMINASE 1"/>
    <property type="match status" value="1"/>
</dbReference>
<comment type="catalytic activity">
    <reaction evidence="3 4">
        <text>[protein]-L-glutamate 5-O-methyl ester + H2O = L-glutamyl-[protein] + methanol + H(+)</text>
        <dbReference type="Rhea" id="RHEA:23236"/>
        <dbReference type="Rhea" id="RHEA-COMP:10208"/>
        <dbReference type="Rhea" id="RHEA-COMP:10311"/>
        <dbReference type="ChEBI" id="CHEBI:15377"/>
        <dbReference type="ChEBI" id="CHEBI:15378"/>
        <dbReference type="ChEBI" id="CHEBI:17790"/>
        <dbReference type="ChEBI" id="CHEBI:29973"/>
        <dbReference type="ChEBI" id="CHEBI:82795"/>
        <dbReference type="EC" id="3.1.1.61"/>
    </reaction>
</comment>
<feature type="active site" evidence="4 5">
    <location>
        <position position="182"/>
    </location>
</feature>
<dbReference type="PANTHER" id="PTHR42872">
    <property type="entry name" value="PROTEIN-GLUTAMATE METHYLESTERASE/PROTEIN-GLUTAMINE GLUTAMINASE"/>
    <property type="match status" value="1"/>
</dbReference>
<dbReference type="PROSITE" id="PS50122">
    <property type="entry name" value="CHEB"/>
    <property type="match status" value="1"/>
</dbReference>
<dbReference type="Pfam" id="PF00072">
    <property type="entry name" value="Response_reg"/>
    <property type="match status" value="1"/>
</dbReference>
<dbReference type="OrthoDB" id="5291131at2"/>
<evidence type="ECO:0000256" key="2">
    <source>
        <dbReference type="ARBA" id="ARBA00022801"/>
    </source>
</evidence>
<evidence type="ECO:0000256" key="6">
    <source>
        <dbReference type="PROSITE-ProRule" id="PRU00169"/>
    </source>
</evidence>
<comment type="PTM">
    <text evidence="4">Phosphorylated by CheA. Phosphorylation of the N-terminal regulatory domain activates the methylesterase activity.</text>
</comment>
<dbReference type="SUPFAM" id="SSF52738">
    <property type="entry name" value="Methylesterase CheB, C-terminal domain"/>
    <property type="match status" value="1"/>
</dbReference>
<reference evidence="9 10" key="1">
    <citation type="submission" date="2016-12" db="EMBL/GenBank/DDBJ databases">
        <title>Isolation and genomic insights into novel planktonic Zetaproteobacteria from stratified waters of the Chesapeake Bay.</title>
        <authorList>
            <person name="McAllister S.M."/>
            <person name="Kato S."/>
            <person name="Chan C.S."/>
            <person name="Chiu B.K."/>
            <person name="Field E.K."/>
        </authorList>
    </citation>
    <scope>NUCLEOTIDE SEQUENCE [LARGE SCALE GENOMIC DNA]</scope>
    <source>
        <strain evidence="9 10">CP-8</strain>
    </source>
</reference>
<dbReference type="GO" id="GO:0000156">
    <property type="term" value="F:phosphorelay response regulator activity"/>
    <property type="evidence" value="ECO:0007669"/>
    <property type="project" value="InterPro"/>
</dbReference>
<keyword evidence="1 4" id="KW-0145">Chemotaxis</keyword>
<dbReference type="InterPro" id="IPR008248">
    <property type="entry name" value="CheB-like"/>
</dbReference>
<dbReference type="HAMAP" id="MF_00099">
    <property type="entry name" value="CheB_chemtxs"/>
    <property type="match status" value="1"/>
</dbReference>
<keyword evidence="4" id="KW-0963">Cytoplasm</keyword>
<comment type="domain">
    <text evidence="4">Contains a C-terminal catalytic domain, and an N-terminal region which modulates catalytic activity.</text>
</comment>
<evidence type="ECO:0000256" key="5">
    <source>
        <dbReference type="PROSITE-ProRule" id="PRU00050"/>
    </source>
</evidence>
<dbReference type="CDD" id="cd16432">
    <property type="entry name" value="CheB_Rec"/>
    <property type="match status" value="1"/>
</dbReference>
<dbReference type="InterPro" id="IPR035909">
    <property type="entry name" value="CheB_C"/>
</dbReference>
<feature type="domain" description="Response regulatory" evidence="7">
    <location>
        <begin position="6"/>
        <end position="124"/>
    </location>
</feature>
<dbReference type="SMART" id="SM00448">
    <property type="entry name" value="REC"/>
    <property type="match status" value="1"/>
</dbReference>
<dbReference type="AlphaFoldDB" id="A0A2K8L6E2"/>
<feature type="domain" description="CheB-type methylesterase" evidence="8">
    <location>
        <begin position="170"/>
        <end position="363"/>
    </location>
</feature>
<dbReference type="Gene3D" id="3.40.50.180">
    <property type="entry name" value="Methylesterase CheB, C-terminal domain"/>
    <property type="match status" value="1"/>
</dbReference>
<keyword evidence="2 4" id="KW-0378">Hydrolase</keyword>
<accession>A0A2K8L6E2</accession>
<dbReference type="GO" id="GO:0006935">
    <property type="term" value="P:chemotaxis"/>
    <property type="evidence" value="ECO:0007669"/>
    <property type="project" value="UniProtKB-UniRule"/>
</dbReference>
<dbReference type="GO" id="GO:0008984">
    <property type="term" value="F:protein-glutamate methylesterase activity"/>
    <property type="evidence" value="ECO:0007669"/>
    <property type="project" value="UniProtKB-UniRule"/>
</dbReference>
<dbReference type="EC" id="3.1.1.61" evidence="4"/>